<comment type="caution">
    <text evidence="1">The sequence shown here is derived from an EMBL/GenBank/DDBJ whole genome shotgun (WGS) entry which is preliminary data.</text>
</comment>
<keyword evidence="2" id="KW-1185">Reference proteome</keyword>
<dbReference type="HOGENOM" id="CLU_3294198_0_0_10"/>
<reference evidence="1 2" key="1">
    <citation type="submission" date="2010-10" db="EMBL/GenBank/DDBJ databases">
        <authorList>
            <person name="Muzny D."/>
            <person name="Qin X."/>
            <person name="Deng J."/>
            <person name="Jiang H."/>
            <person name="Liu Y."/>
            <person name="Qu J."/>
            <person name="Song X.-Z."/>
            <person name="Zhang L."/>
            <person name="Thornton R."/>
            <person name="Coyle M."/>
            <person name="Francisco L."/>
            <person name="Jackson L."/>
            <person name="Javaid M."/>
            <person name="Korchina V."/>
            <person name="Kovar C."/>
            <person name="Mata R."/>
            <person name="Mathew T."/>
            <person name="Ngo R."/>
            <person name="Nguyen L."/>
            <person name="Nguyen N."/>
            <person name="Okwuonu G."/>
            <person name="Ongeri F."/>
            <person name="Pham C."/>
            <person name="Simmons D."/>
            <person name="Wilczek-Boney K."/>
            <person name="Hale W."/>
            <person name="Jakkamsetti A."/>
            <person name="Pham P."/>
            <person name="Ruth R."/>
            <person name="San Lucas F."/>
            <person name="Warren J."/>
            <person name="Zhang J."/>
            <person name="Zhao Z."/>
            <person name="Zhou C."/>
            <person name="Zhu D."/>
            <person name="Lee S."/>
            <person name="Bess C."/>
            <person name="Blankenburg K."/>
            <person name="Forbes L."/>
            <person name="Fu Q."/>
            <person name="Gubbala S."/>
            <person name="Hirani K."/>
            <person name="Jayaseelan J.C."/>
            <person name="Lara F."/>
            <person name="Munidasa M."/>
            <person name="Palculict T."/>
            <person name="Patil S."/>
            <person name="Pu L.-L."/>
            <person name="Saada N."/>
            <person name="Tang L."/>
            <person name="Weissenberger G."/>
            <person name="Zhu Y."/>
            <person name="Hemphill L."/>
            <person name="Shang Y."/>
            <person name="Youmans B."/>
            <person name="Ayvaz T."/>
            <person name="Ross M."/>
            <person name="Santibanez J."/>
            <person name="Aqrawi P."/>
            <person name="Gross S."/>
            <person name="Joshi V."/>
            <person name="Fowler G."/>
            <person name="Nazareth L."/>
            <person name="Reid J."/>
            <person name="Worley K."/>
            <person name="Petrosino J."/>
            <person name="Highlander S."/>
            <person name="Gibbs R."/>
        </authorList>
    </citation>
    <scope>NUCLEOTIDE SEQUENCE [LARGE SCALE GENOMIC DNA]</scope>
    <source>
        <strain evidence="1 2">ATCC 33574</strain>
    </source>
</reference>
<protein>
    <submittedName>
        <fullName evidence="1">Uncharacterized protein</fullName>
    </submittedName>
</protein>
<dbReference type="Proteomes" id="UP000003112">
    <property type="component" value="Unassembled WGS sequence"/>
</dbReference>
<organism evidence="1 2">
    <name type="scientific">Segatella buccae ATCC 33574</name>
    <dbReference type="NCBI Taxonomy" id="873513"/>
    <lineage>
        <taxon>Bacteria</taxon>
        <taxon>Pseudomonadati</taxon>
        <taxon>Bacteroidota</taxon>
        <taxon>Bacteroidia</taxon>
        <taxon>Bacteroidales</taxon>
        <taxon>Prevotellaceae</taxon>
        <taxon>Segatella</taxon>
    </lineage>
</organism>
<gene>
    <name evidence="1" type="ORF">HMPREF6485_1925</name>
</gene>
<dbReference type="AlphaFoldDB" id="E6K8I9"/>
<dbReference type="EMBL" id="AEPD01000029">
    <property type="protein sequence ID" value="EFU30148.1"/>
    <property type="molecule type" value="Genomic_DNA"/>
</dbReference>
<evidence type="ECO:0000313" key="1">
    <source>
        <dbReference type="EMBL" id="EFU30148.1"/>
    </source>
</evidence>
<sequence>MHALCKAAERFVHSLCTDGAKALNQTECGAYMMKGDGKKK</sequence>
<evidence type="ECO:0000313" key="2">
    <source>
        <dbReference type="Proteomes" id="UP000003112"/>
    </source>
</evidence>
<accession>E6K8I9</accession>
<proteinExistence type="predicted"/>
<name>E6K8I9_9BACT</name>